<reference evidence="4" key="1">
    <citation type="submission" date="2016-02" db="EMBL/GenBank/DDBJ databases">
        <authorList>
            <person name="Mitreva M."/>
            <person name="Pepin K.H."/>
            <person name="Mihindukulasuriya K.A."/>
            <person name="Fulton R."/>
            <person name="Fronick C."/>
            <person name="O'Laughlin M."/>
            <person name="Miner T."/>
            <person name="Herter B."/>
            <person name="Rosa B.A."/>
            <person name="Cordes M."/>
            <person name="Tomlinson C."/>
            <person name="Wollam A."/>
            <person name="Palsikar V.B."/>
            <person name="Mardis E.R."/>
            <person name="Wilson R.K."/>
        </authorList>
    </citation>
    <scope>NUCLEOTIDE SEQUENCE [LARGE SCALE GENOMIC DNA]</scope>
    <source>
        <strain evidence="4">DSM 22607</strain>
    </source>
</reference>
<organism evidence="3 4">
    <name type="scientific">Christensenella minuta</name>
    <dbReference type="NCBI Taxonomy" id="626937"/>
    <lineage>
        <taxon>Bacteria</taxon>
        <taxon>Bacillati</taxon>
        <taxon>Bacillota</taxon>
        <taxon>Clostridia</taxon>
        <taxon>Christensenellales</taxon>
        <taxon>Christensenellaceae</taxon>
        <taxon>Christensenella</taxon>
    </lineage>
</organism>
<evidence type="ECO:0000259" key="2">
    <source>
        <dbReference type="PROSITE" id="PS50989"/>
    </source>
</evidence>
<dbReference type="RefSeq" id="WP_066518919.1">
    <property type="nucleotide sequence ID" value="NZ_CABMOF010000001.1"/>
</dbReference>
<dbReference type="PANTHER" id="PTHR43842">
    <property type="entry name" value="PROPIONYL-COA CARBOXYLASE BETA CHAIN"/>
    <property type="match status" value="1"/>
</dbReference>
<keyword evidence="4" id="KW-1185">Reference proteome</keyword>
<name>A0A136Q3E7_9FIRM</name>
<dbReference type="PROSITE" id="PS50980">
    <property type="entry name" value="COA_CT_NTER"/>
    <property type="match status" value="1"/>
</dbReference>
<dbReference type="Proteomes" id="UP000070366">
    <property type="component" value="Unassembled WGS sequence"/>
</dbReference>
<dbReference type="Gene3D" id="3.90.226.10">
    <property type="entry name" value="2-enoyl-CoA Hydratase, Chain A, domain 1"/>
    <property type="match status" value="2"/>
</dbReference>
<dbReference type="OrthoDB" id="9803706at2"/>
<sequence length="501" mass="52699">MGKLEELRQKNAEVLAGNEQNVQAQHAAGKKTARERISSLLDKGSFVEIEKFVKRTLATPGFEAASETGEGVVCGYGTVADRAVFIYAQDYTVLSGSLSAAHASKIIKVMDMAAKNGVPVIGVLDSGGARISEGIAAIDSTAAILNKYNEISGVVPTVTIVAGPCIGTAAYITAVSDFTLMVDGISAVALHGPQIYASALGKGIEAKEFFGARNHAEKTGLAQFVCANEDECAGTVKKLISFLPSNNLDEAPYEVTADDLNRQLPFTGEEKYDAKAVIAAVCDGGDLLELQSAYAADIILAFGRINGNVCGFIANSDTDITGAGAKKAARFVELLDAFNIPVVTLANCGGTKFDVEAEQDSLIRDAARLISAYAQAGIPKLTLITGKAVGDGFAVMCPKALGADMVYAWPNAEISSMPSEAGALVLYEDEIDKAEDGVAAKAQMKDKYIAEYANPWQAAAQGVIDDVIEPAHTRQILVAALEMTISKRENKLPKKHGVLPL</sequence>
<dbReference type="STRING" id="626937.HMPREF3293_02362"/>
<keyword evidence="3" id="KW-0808">Transferase</keyword>
<dbReference type="InterPro" id="IPR034733">
    <property type="entry name" value="AcCoA_carboxyl_beta"/>
</dbReference>
<dbReference type="EMBL" id="LSZW01000063">
    <property type="protein sequence ID" value="KXK65104.1"/>
    <property type="molecule type" value="Genomic_DNA"/>
</dbReference>
<dbReference type="GO" id="GO:0004658">
    <property type="term" value="F:propionyl-CoA carboxylase activity"/>
    <property type="evidence" value="ECO:0007669"/>
    <property type="project" value="TreeGrafter"/>
</dbReference>
<dbReference type="InterPro" id="IPR029045">
    <property type="entry name" value="ClpP/crotonase-like_dom_sf"/>
</dbReference>
<dbReference type="KEGG" id="cmiu:B1H56_03530"/>
<accession>A0A136Q3E7</accession>
<evidence type="ECO:0000313" key="3">
    <source>
        <dbReference type="EMBL" id="KXK65104.1"/>
    </source>
</evidence>
<comment type="caution">
    <text evidence="3">The sequence shown here is derived from an EMBL/GenBank/DDBJ whole genome shotgun (WGS) entry which is preliminary data.</text>
</comment>
<dbReference type="InterPro" id="IPR051047">
    <property type="entry name" value="AccD/PCCB"/>
</dbReference>
<protein>
    <submittedName>
        <fullName evidence="3">Putative methylmalonyl-CoA carboxyltransferase 12S subunit</fullName>
    </submittedName>
</protein>
<dbReference type="InterPro" id="IPR011762">
    <property type="entry name" value="COA_CT_N"/>
</dbReference>
<dbReference type="Pfam" id="PF01039">
    <property type="entry name" value="Carboxyl_trans"/>
    <property type="match status" value="1"/>
</dbReference>
<feature type="domain" description="CoA carboxyltransferase N-terminal" evidence="1">
    <location>
        <begin position="1"/>
        <end position="255"/>
    </location>
</feature>
<dbReference type="SUPFAM" id="SSF52096">
    <property type="entry name" value="ClpP/crotonase"/>
    <property type="match status" value="2"/>
</dbReference>
<dbReference type="PROSITE" id="PS50989">
    <property type="entry name" value="COA_CT_CTER"/>
    <property type="match status" value="1"/>
</dbReference>
<proteinExistence type="predicted"/>
<evidence type="ECO:0000313" key="4">
    <source>
        <dbReference type="Proteomes" id="UP000070366"/>
    </source>
</evidence>
<dbReference type="InterPro" id="IPR011763">
    <property type="entry name" value="COA_CT_C"/>
</dbReference>
<evidence type="ECO:0000259" key="1">
    <source>
        <dbReference type="PROSITE" id="PS50980"/>
    </source>
</evidence>
<feature type="domain" description="CoA carboxyltransferase C-terminal" evidence="2">
    <location>
        <begin position="256"/>
        <end position="491"/>
    </location>
</feature>
<dbReference type="AlphaFoldDB" id="A0A136Q3E7"/>
<dbReference type="GO" id="GO:0016740">
    <property type="term" value="F:transferase activity"/>
    <property type="evidence" value="ECO:0007669"/>
    <property type="project" value="UniProtKB-KW"/>
</dbReference>
<dbReference type="PANTHER" id="PTHR43842:SF2">
    <property type="entry name" value="PROPIONYL-COA CARBOXYLASE BETA CHAIN, MITOCHONDRIAL"/>
    <property type="match status" value="1"/>
</dbReference>
<gene>
    <name evidence="3" type="ORF">HMPREF3293_02362</name>
</gene>